<evidence type="ECO:0000313" key="2">
    <source>
        <dbReference type="EMBL" id="ASK79427.1"/>
    </source>
</evidence>
<dbReference type="EMBL" id="CP022356">
    <property type="protein sequence ID" value="ASK79427.1"/>
    <property type="molecule type" value="Genomic_DNA"/>
</dbReference>
<keyword evidence="3" id="KW-1185">Reference proteome</keyword>
<dbReference type="InterPro" id="IPR005119">
    <property type="entry name" value="LysR_subst-bd"/>
</dbReference>
<protein>
    <recommendedName>
        <fullName evidence="1">LysR substrate-binding domain-containing protein</fullName>
    </recommendedName>
</protein>
<dbReference type="Pfam" id="PF03466">
    <property type="entry name" value="LysR_substrate"/>
    <property type="match status" value="1"/>
</dbReference>
<dbReference type="Gene3D" id="3.40.190.290">
    <property type="match status" value="1"/>
</dbReference>
<accession>A0A220VGD0</accession>
<gene>
    <name evidence="2" type="ORF">CF386_10225</name>
</gene>
<evidence type="ECO:0000259" key="1">
    <source>
        <dbReference type="Pfam" id="PF03466"/>
    </source>
</evidence>
<organism evidence="2 3">
    <name type="scientific">Paraphotobacterium marinum</name>
    <dbReference type="NCBI Taxonomy" id="1755811"/>
    <lineage>
        <taxon>Bacteria</taxon>
        <taxon>Pseudomonadati</taxon>
        <taxon>Pseudomonadota</taxon>
        <taxon>Gammaproteobacteria</taxon>
        <taxon>Vibrionales</taxon>
        <taxon>Vibrionaceae</taxon>
        <taxon>Paraphotobacterium</taxon>
    </lineage>
</organism>
<proteinExistence type="predicted"/>
<dbReference type="SUPFAM" id="SSF53850">
    <property type="entry name" value="Periplasmic binding protein-like II"/>
    <property type="match status" value="1"/>
</dbReference>
<dbReference type="OrthoDB" id="9808620at2"/>
<dbReference type="KEGG" id="pmai:CF386_10225"/>
<reference evidence="2 3" key="1">
    <citation type="journal article" date="2016" name="Int. J. Syst. Evol. Microbiol.">
        <title>Paraphotobacterium marinum gen. nov., sp. nov., a member of the family Vibrionaceae, isolated from surface seawater.</title>
        <authorList>
            <person name="Huang Z."/>
            <person name="Dong C."/>
            <person name="Shao Z."/>
        </authorList>
    </citation>
    <scope>NUCLEOTIDE SEQUENCE [LARGE SCALE GENOMIC DNA]</scope>
    <source>
        <strain evidence="2 3">NSCS20N07D</strain>
    </source>
</reference>
<dbReference type="Proteomes" id="UP000242175">
    <property type="component" value="Chromosome small"/>
</dbReference>
<dbReference type="RefSeq" id="WP_089074335.1">
    <property type="nucleotide sequence ID" value="NZ_CP022356.1"/>
</dbReference>
<feature type="domain" description="LysR substrate-binding" evidence="1">
    <location>
        <begin position="6"/>
        <end position="140"/>
    </location>
</feature>
<dbReference type="AlphaFoldDB" id="A0A220VGD0"/>
<sequence length="145" mass="16291">MKKSKIVFVVGKSHPIFDKSILLPEDLNNLTLSIPAIQPLYSNIKLGASFQKIYDFINSLKVNTSFLNLLTFASIQSASEAGLCIGCLPECFVNSSLKEGKLKTIIIENFPSIYWELFAIYHEDGSLDDNTLTFLDFLEKSYLDL</sequence>
<evidence type="ECO:0000313" key="3">
    <source>
        <dbReference type="Proteomes" id="UP000242175"/>
    </source>
</evidence>
<name>A0A220VGD0_9GAMM</name>